<evidence type="ECO:0000313" key="8">
    <source>
        <dbReference type="Proteomes" id="UP000190166"/>
    </source>
</evidence>
<dbReference type="EMBL" id="FUZZ01000002">
    <property type="protein sequence ID" value="SKD05058.1"/>
    <property type="molecule type" value="Genomic_DNA"/>
</dbReference>
<dbReference type="PROSITE" id="PS00194">
    <property type="entry name" value="THIOREDOXIN_1"/>
    <property type="match status" value="1"/>
</dbReference>
<feature type="domain" description="Thioredoxin" evidence="6">
    <location>
        <begin position="227"/>
        <end position="366"/>
    </location>
</feature>
<comment type="subcellular location">
    <subcellularLocation>
        <location evidence="1">Cell envelope</location>
    </subcellularLocation>
</comment>
<proteinExistence type="predicted"/>
<evidence type="ECO:0000256" key="4">
    <source>
        <dbReference type="ARBA" id="ARBA00023284"/>
    </source>
</evidence>
<protein>
    <submittedName>
        <fullName evidence="7">Thiol-disulfide isomerase or thioredoxin</fullName>
    </submittedName>
</protein>
<dbReference type="InterPro" id="IPR050553">
    <property type="entry name" value="Thioredoxin_ResA/DsbE_sf"/>
</dbReference>
<dbReference type="Gene3D" id="3.40.30.10">
    <property type="entry name" value="Glutaredoxin"/>
    <property type="match status" value="1"/>
</dbReference>
<dbReference type="InterPro" id="IPR013766">
    <property type="entry name" value="Thioredoxin_domain"/>
</dbReference>
<dbReference type="InterPro" id="IPR017937">
    <property type="entry name" value="Thioredoxin_CS"/>
</dbReference>
<evidence type="ECO:0000256" key="1">
    <source>
        <dbReference type="ARBA" id="ARBA00004196"/>
    </source>
</evidence>
<dbReference type="CDD" id="cd02966">
    <property type="entry name" value="TlpA_like_family"/>
    <property type="match status" value="1"/>
</dbReference>
<keyword evidence="4" id="KW-0676">Redox-active center</keyword>
<dbReference type="GO" id="GO:0017004">
    <property type="term" value="P:cytochrome complex assembly"/>
    <property type="evidence" value="ECO:0007669"/>
    <property type="project" value="UniProtKB-KW"/>
</dbReference>
<evidence type="ECO:0000256" key="3">
    <source>
        <dbReference type="ARBA" id="ARBA00023157"/>
    </source>
</evidence>
<name>A0A1T5NY83_9BACT</name>
<evidence type="ECO:0000256" key="2">
    <source>
        <dbReference type="ARBA" id="ARBA00022748"/>
    </source>
</evidence>
<evidence type="ECO:0000313" key="7">
    <source>
        <dbReference type="EMBL" id="SKD05058.1"/>
    </source>
</evidence>
<dbReference type="GO" id="GO:0030313">
    <property type="term" value="C:cell envelope"/>
    <property type="evidence" value="ECO:0007669"/>
    <property type="project" value="UniProtKB-SubCell"/>
</dbReference>
<feature type="signal peptide" evidence="5">
    <location>
        <begin position="1"/>
        <end position="19"/>
    </location>
</feature>
<dbReference type="GO" id="GO:0016491">
    <property type="term" value="F:oxidoreductase activity"/>
    <property type="evidence" value="ECO:0007669"/>
    <property type="project" value="InterPro"/>
</dbReference>
<organism evidence="7 8">
    <name type="scientific">Chitinophaga ginsengisegetis</name>
    <dbReference type="NCBI Taxonomy" id="393003"/>
    <lineage>
        <taxon>Bacteria</taxon>
        <taxon>Pseudomonadati</taxon>
        <taxon>Bacteroidota</taxon>
        <taxon>Chitinophagia</taxon>
        <taxon>Chitinophagales</taxon>
        <taxon>Chitinophagaceae</taxon>
        <taxon>Chitinophaga</taxon>
    </lineage>
</organism>
<dbReference type="SUPFAM" id="SSF52833">
    <property type="entry name" value="Thioredoxin-like"/>
    <property type="match status" value="1"/>
</dbReference>
<reference evidence="7 8" key="1">
    <citation type="submission" date="2017-02" db="EMBL/GenBank/DDBJ databases">
        <authorList>
            <person name="Peterson S.W."/>
        </authorList>
    </citation>
    <scope>NUCLEOTIDE SEQUENCE [LARGE SCALE GENOMIC DNA]</scope>
    <source>
        <strain evidence="7 8">DSM 18108</strain>
    </source>
</reference>
<dbReference type="InterPro" id="IPR036249">
    <property type="entry name" value="Thioredoxin-like_sf"/>
</dbReference>
<dbReference type="Proteomes" id="UP000190166">
    <property type="component" value="Unassembled WGS sequence"/>
</dbReference>
<evidence type="ECO:0000256" key="5">
    <source>
        <dbReference type="SAM" id="SignalP"/>
    </source>
</evidence>
<dbReference type="Pfam" id="PF08534">
    <property type="entry name" value="Redoxin"/>
    <property type="match status" value="1"/>
</dbReference>
<dbReference type="GO" id="GO:0016853">
    <property type="term" value="F:isomerase activity"/>
    <property type="evidence" value="ECO:0007669"/>
    <property type="project" value="UniProtKB-KW"/>
</dbReference>
<keyword evidence="8" id="KW-1185">Reference proteome</keyword>
<keyword evidence="5" id="KW-0732">Signal</keyword>
<accession>A0A1T5NY83</accession>
<keyword evidence="7" id="KW-0413">Isomerase</keyword>
<dbReference type="STRING" id="393003.SAMN05660461_3000"/>
<keyword evidence="2" id="KW-0201">Cytochrome c-type biogenesis</keyword>
<sequence>MKKSIALLAATIGILSVQAQNGKGYTINGVIHGEDTGKVYLNTFMLPGHEPDSTVLKNGKFTFKGKVGSPQLYSIWTAASKYNGISFFLENNTITITAYKDSMGAAKITGSANQPLYTGWAETWEAIRQKAGKLYQRSDAAEKSKDSVEKKAVTAGLAALDKELDSAVTAFVKRYPGSPMAAFVIVDRYINYSYPEKAAAAYKLLTDAAKKTDYGLAIKASMDKHAKMSVGARPAMSLPDSTGKLVKLTDFKGKIVLVDFWASWCGPCRAENPNVVKAYQRFHDQGFDILGVSLDTDKKAWLKAVGKDGLTWTHVSDLKGWKSAPVLEFGISGIPANFIVDGSGKIIAQNLRGEELEKKLEEVFKK</sequence>
<dbReference type="PANTHER" id="PTHR42852">
    <property type="entry name" value="THIOL:DISULFIDE INTERCHANGE PROTEIN DSBE"/>
    <property type="match status" value="1"/>
</dbReference>
<dbReference type="PANTHER" id="PTHR42852:SF6">
    <property type="entry name" value="THIOL:DISULFIDE INTERCHANGE PROTEIN DSBE"/>
    <property type="match status" value="1"/>
</dbReference>
<keyword evidence="3" id="KW-1015">Disulfide bond</keyword>
<dbReference type="InterPro" id="IPR013740">
    <property type="entry name" value="Redoxin"/>
</dbReference>
<evidence type="ECO:0000259" key="6">
    <source>
        <dbReference type="PROSITE" id="PS51352"/>
    </source>
</evidence>
<dbReference type="PROSITE" id="PS51352">
    <property type="entry name" value="THIOREDOXIN_2"/>
    <property type="match status" value="1"/>
</dbReference>
<dbReference type="RefSeq" id="WP_079470298.1">
    <property type="nucleotide sequence ID" value="NZ_FUZZ01000002.1"/>
</dbReference>
<dbReference type="InterPro" id="IPR025380">
    <property type="entry name" value="DUF4369"/>
</dbReference>
<dbReference type="Pfam" id="PF14289">
    <property type="entry name" value="DUF4369"/>
    <property type="match status" value="1"/>
</dbReference>
<gene>
    <name evidence="7" type="ORF">SAMN05660461_3000</name>
</gene>
<feature type="chain" id="PRO_5013001870" evidence="5">
    <location>
        <begin position="20"/>
        <end position="366"/>
    </location>
</feature>
<dbReference type="AlphaFoldDB" id="A0A1T5NY83"/>